<dbReference type="GO" id="GO:0003677">
    <property type="term" value="F:DNA binding"/>
    <property type="evidence" value="ECO:0007669"/>
    <property type="project" value="UniProtKB-KW"/>
</dbReference>
<dbReference type="Pfam" id="PF00392">
    <property type="entry name" value="GntR"/>
    <property type="match status" value="1"/>
</dbReference>
<dbReference type="PROSITE" id="PS50949">
    <property type="entry name" value="HTH_GNTR"/>
    <property type="match status" value="1"/>
</dbReference>
<keyword evidence="3" id="KW-0804">Transcription</keyword>
<evidence type="ECO:0000256" key="2">
    <source>
        <dbReference type="ARBA" id="ARBA00023125"/>
    </source>
</evidence>
<proteinExistence type="predicted"/>
<dbReference type="GO" id="GO:0003700">
    <property type="term" value="F:DNA-binding transcription factor activity"/>
    <property type="evidence" value="ECO:0007669"/>
    <property type="project" value="InterPro"/>
</dbReference>
<dbReference type="Proteomes" id="UP000001823">
    <property type="component" value="Chromosome"/>
</dbReference>
<dbReference type="RefSeq" id="WP_003451353.1">
    <property type="nucleotide sequence ID" value="NC_008261.1"/>
</dbReference>
<dbReference type="KEGG" id="cpf:CPF_2285"/>
<keyword evidence="1" id="KW-0805">Transcription regulation</keyword>
<dbReference type="SMART" id="SM00345">
    <property type="entry name" value="HTH_GNTR"/>
    <property type="match status" value="1"/>
</dbReference>
<dbReference type="EMBL" id="CP000246">
    <property type="protein sequence ID" value="ABG83821.1"/>
    <property type="molecule type" value="Genomic_DNA"/>
</dbReference>
<dbReference type="GeneID" id="93001434"/>
<protein>
    <submittedName>
        <fullName evidence="5">Transcriptional regulator, GntR family</fullName>
    </submittedName>
</protein>
<dbReference type="InterPro" id="IPR036388">
    <property type="entry name" value="WH-like_DNA-bd_sf"/>
</dbReference>
<dbReference type="InterPro" id="IPR000524">
    <property type="entry name" value="Tscrpt_reg_HTH_GntR"/>
</dbReference>
<dbReference type="PANTHER" id="PTHR38445">
    <property type="entry name" value="HTH-TYPE TRANSCRIPTIONAL REPRESSOR YTRA"/>
    <property type="match status" value="1"/>
</dbReference>
<dbReference type="AlphaFoldDB" id="A0A0H2YS56"/>
<evidence type="ECO:0000313" key="5">
    <source>
        <dbReference type="EMBL" id="ABG83821.1"/>
    </source>
</evidence>
<evidence type="ECO:0000259" key="4">
    <source>
        <dbReference type="PROSITE" id="PS50949"/>
    </source>
</evidence>
<sequence length="118" mass="13910">MFFEVNDREPIYLQIIRHIKQSLVIGNLKPGDHIPSRRELAEMLKVNPNTVQRAYRDMETMGLIETIRNKPSTITEDEEILKNIRKELVEDALDGFIESMKAIKLTKEEVLEIIRERY</sequence>
<gene>
    <name evidence="5" type="ordered locus">CPF_2285</name>
</gene>
<keyword evidence="2" id="KW-0238">DNA-binding</keyword>
<dbReference type="PANTHER" id="PTHR38445:SF6">
    <property type="entry name" value="GNTR-FAMILY TRANSCRIPTIONAL REGULATOR"/>
    <property type="match status" value="1"/>
</dbReference>
<dbReference type="SUPFAM" id="SSF46785">
    <property type="entry name" value="Winged helix' DNA-binding domain"/>
    <property type="match status" value="1"/>
</dbReference>
<organism evidence="5 6">
    <name type="scientific">Clostridium perfringens (strain ATCC 13124 / DSM 756 / JCM 1290 / NCIMB 6125 / NCTC 8237 / Type A)</name>
    <dbReference type="NCBI Taxonomy" id="195103"/>
    <lineage>
        <taxon>Bacteria</taxon>
        <taxon>Bacillati</taxon>
        <taxon>Bacillota</taxon>
        <taxon>Clostridia</taxon>
        <taxon>Eubacteriales</taxon>
        <taxon>Clostridiaceae</taxon>
        <taxon>Clostridium</taxon>
    </lineage>
</organism>
<feature type="domain" description="HTH gntR-type" evidence="4">
    <location>
        <begin position="9"/>
        <end position="77"/>
    </location>
</feature>
<evidence type="ECO:0000313" key="6">
    <source>
        <dbReference type="Proteomes" id="UP000001823"/>
    </source>
</evidence>
<reference evidence="5 6" key="1">
    <citation type="journal article" date="2006" name="Genome Res.">
        <title>Skewed genomic variability in strains of the toxigenic bacterial pathogen, Clostridium perfringens.</title>
        <authorList>
            <person name="Myers G.S."/>
            <person name="Rasko D.A."/>
            <person name="Cheung J.K."/>
            <person name="Ravel J."/>
            <person name="Seshadri R."/>
            <person name="Deboy R.T."/>
            <person name="Ren Q."/>
            <person name="Varga J."/>
            <person name="Awad M.M."/>
            <person name="Brinkac L.M."/>
            <person name="Daugherty S.C."/>
            <person name="Haft D.H."/>
            <person name="Dodson R.J."/>
            <person name="Madupu R."/>
            <person name="Nelson W.C."/>
            <person name="Rosovitz M.J."/>
            <person name="Sullivan S.A."/>
            <person name="Khouri H."/>
            <person name="Dimitrov G.I."/>
            <person name="Watkins K.L."/>
            <person name="Mulligan S."/>
            <person name="Benton J."/>
            <person name="Radune D."/>
            <person name="Fisher D.J."/>
            <person name="Atkins H.S."/>
            <person name="Hiscox T."/>
            <person name="Jost B.H."/>
            <person name="Billington S.J."/>
            <person name="Songer J.G."/>
            <person name="McClane B.A."/>
            <person name="Titball R.W."/>
            <person name="Rood J.I."/>
            <person name="Melville S.B."/>
            <person name="Paulsen I.T."/>
        </authorList>
    </citation>
    <scope>NUCLEOTIDE SEQUENCE [LARGE SCALE GENOMIC DNA]</scope>
    <source>
        <strain evidence="6">ATCC 13124 / DSM 756 / JCM 1290 / NCIMB 6125 / NCTC 8237 / S 107 / Type A</strain>
    </source>
</reference>
<dbReference type="InterPro" id="IPR036390">
    <property type="entry name" value="WH_DNA-bd_sf"/>
</dbReference>
<dbReference type="PaxDb" id="195103-CPF_2285"/>
<keyword evidence="6" id="KW-1185">Reference proteome</keyword>
<dbReference type="STRING" id="195103.CPF_2285"/>
<evidence type="ECO:0000256" key="1">
    <source>
        <dbReference type="ARBA" id="ARBA00023015"/>
    </source>
</evidence>
<dbReference type="Gene3D" id="1.10.10.10">
    <property type="entry name" value="Winged helix-like DNA-binding domain superfamily/Winged helix DNA-binding domain"/>
    <property type="match status" value="1"/>
</dbReference>
<accession>A0A0H2YS56</accession>
<dbReference type="eggNOG" id="COG1725">
    <property type="taxonomic scope" value="Bacteria"/>
</dbReference>
<evidence type="ECO:0000256" key="3">
    <source>
        <dbReference type="ARBA" id="ARBA00023163"/>
    </source>
</evidence>
<dbReference type="HOGENOM" id="CLU_017584_10_0_9"/>
<dbReference type="CDD" id="cd07377">
    <property type="entry name" value="WHTH_GntR"/>
    <property type="match status" value="1"/>
</dbReference>
<name>A0A0H2YS56_CLOP1</name>